<reference evidence="1 2" key="1">
    <citation type="submission" date="2019-06" db="EMBL/GenBank/DDBJ databases">
        <title>Lysobacter alkalisoli sp. nov. isolated from saline soil.</title>
        <authorList>
            <person name="Sun J.-Q."/>
            <person name="Xu L."/>
        </authorList>
    </citation>
    <scope>NUCLEOTIDE SEQUENCE [LARGE SCALE GENOMIC DNA]</scope>
    <source>
        <strain evidence="1 2">JCM 31130</strain>
    </source>
</reference>
<organism evidence="1 2">
    <name type="scientific">Marilutibacter aestuarii</name>
    <dbReference type="NCBI Taxonomy" id="1706195"/>
    <lineage>
        <taxon>Bacteria</taxon>
        <taxon>Pseudomonadati</taxon>
        <taxon>Pseudomonadota</taxon>
        <taxon>Gammaproteobacteria</taxon>
        <taxon>Lysobacterales</taxon>
        <taxon>Lysobacteraceae</taxon>
        <taxon>Marilutibacter</taxon>
    </lineage>
</organism>
<keyword evidence="2" id="KW-1185">Reference proteome</keyword>
<accession>A0A508AM78</accession>
<evidence type="ECO:0008006" key="3">
    <source>
        <dbReference type="Google" id="ProtNLM"/>
    </source>
</evidence>
<dbReference type="AlphaFoldDB" id="A0A508AM78"/>
<dbReference type="Gene3D" id="1.10.260.40">
    <property type="entry name" value="lambda repressor-like DNA-binding domains"/>
    <property type="match status" value="1"/>
</dbReference>
<sequence>MDMPPISKAEAIAAYGGNASALANALRITPSAVYQWPEGPIQERHALKLRFVLKPDVFGPTQDAPTPEAA</sequence>
<dbReference type="RefSeq" id="WP_141517109.1">
    <property type="nucleotide sequence ID" value="NZ_VICE01000014.1"/>
</dbReference>
<dbReference type="Proteomes" id="UP000318212">
    <property type="component" value="Unassembled WGS sequence"/>
</dbReference>
<dbReference type="InterPro" id="IPR010982">
    <property type="entry name" value="Lambda_DNA-bd_dom_sf"/>
</dbReference>
<protein>
    <recommendedName>
        <fullName evidence="3">Helix-turn-helix domain-containing protein</fullName>
    </recommendedName>
</protein>
<dbReference type="GO" id="GO:0003677">
    <property type="term" value="F:DNA binding"/>
    <property type="evidence" value="ECO:0007669"/>
    <property type="project" value="InterPro"/>
</dbReference>
<evidence type="ECO:0000313" key="2">
    <source>
        <dbReference type="Proteomes" id="UP000318212"/>
    </source>
</evidence>
<name>A0A508AM78_9GAMM</name>
<dbReference type="Pfam" id="PF14549">
    <property type="entry name" value="P22_Cro"/>
    <property type="match status" value="1"/>
</dbReference>
<dbReference type="SUPFAM" id="SSF47413">
    <property type="entry name" value="lambda repressor-like DNA-binding domains"/>
    <property type="match status" value="1"/>
</dbReference>
<proteinExistence type="predicted"/>
<evidence type="ECO:0000313" key="1">
    <source>
        <dbReference type="EMBL" id="TQD51220.1"/>
    </source>
</evidence>
<gene>
    <name evidence="1" type="ORF">FKV25_01955</name>
</gene>
<dbReference type="OrthoDB" id="6710289at2"/>
<comment type="caution">
    <text evidence="1">The sequence shown here is derived from an EMBL/GenBank/DDBJ whole genome shotgun (WGS) entry which is preliminary data.</text>
</comment>
<dbReference type="EMBL" id="VICE01000014">
    <property type="protein sequence ID" value="TQD51220.1"/>
    <property type="molecule type" value="Genomic_DNA"/>
</dbReference>